<dbReference type="PATRIC" id="fig|68170.10.peg.4660"/>
<dbReference type="eggNOG" id="ENOG5031X6N">
    <property type="taxonomic scope" value="Bacteria"/>
</dbReference>
<dbReference type="EMBL" id="JYJG01000122">
    <property type="protein sequence ID" value="KJK47868.1"/>
    <property type="molecule type" value="Genomic_DNA"/>
</dbReference>
<dbReference type="AlphaFoldDB" id="A0A0F0H2I3"/>
<sequence length="142" mass="15999">MTFWWMWNPAGTVPVRRFRSEESLARSAPEGQVVRSDDFACSEQRRRATAVRSDFLRVTGDPVQVALVEQRLWALLVALRRSQPLRDALATAIPKAGRAALVAEPSRELAEFDRRFDQFAAALQVLVTDPTPEQLRHTAALD</sequence>
<accession>A0A0F0H2I3</accession>
<evidence type="ECO:0000313" key="2">
    <source>
        <dbReference type="Proteomes" id="UP000033393"/>
    </source>
</evidence>
<dbReference type="RefSeq" id="WP_045312868.1">
    <property type="nucleotide sequence ID" value="NZ_JYJG01000122.1"/>
</dbReference>
<proteinExistence type="predicted"/>
<name>A0A0F0H2I3_LENAE</name>
<evidence type="ECO:0000313" key="1">
    <source>
        <dbReference type="EMBL" id="KJK47868.1"/>
    </source>
</evidence>
<comment type="caution">
    <text evidence="1">The sequence shown here is derived from an EMBL/GenBank/DDBJ whole genome shotgun (WGS) entry which is preliminary data.</text>
</comment>
<protein>
    <submittedName>
        <fullName evidence="1">Uncharacterized protein</fullName>
    </submittedName>
</protein>
<keyword evidence="2" id="KW-1185">Reference proteome</keyword>
<dbReference type="STRING" id="68170.GCA_000974445_03016"/>
<reference evidence="1 2" key="1">
    <citation type="submission" date="2015-02" db="EMBL/GenBank/DDBJ databases">
        <authorList>
            <person name="Ju K.-S."/>
            <person name="Doroghazi J.R."/>
            <person name="Metcalf W."/>
        </authorList>
    </citation>
    <scope>NUCLEOTIDE SEQUENCE [LARGE SCALE GENOMIC DNA]</scope>
    <source>
        <strain evidence="1 2">NRRL B-16140</strain>
    </source>
</reference>
<dbReference type="Proteomes" id="UP000033393">
    <property type="component" value="Unassembled WGS sequence"/>
</dbReference>
<gene>
    <name evidence="1" type="ORF">UK23_18785</name>
</gene>
<organism evidence="1 2">
    <name type="scientific">Lentzea aerocolonigenes</name>
    <name type="common">Lechevalieria aerocolonigenes</name>
    <name type="synonym">Saccharothrix aerocolonigenes</name>
    <dbReference type="NCBI Taxonomy" id="68170"/>
    <lineage>
        <taxon>Bacteria</taxon>
        <taxon>Bacillati</taxon>
        <taxon>Actinomycetota</taxon>
        <taxon>Actinomycetes</taxon>
        <taxon>Pseudonocardiales</taxon>
        <taxon>Pseudonocardiaceae</taxon>
        <taxon>Lentzea</taxon>
    </lineage>
</organism>
<dbReference type="OrthoDB" id="3697552at2"/>